<organism evidence="7 8">
    <name type="scientific">Porphyromonas macacae</name>
    <dbReference type="NCBI Taxonomy" id="28115"/>
    <lineage>
        <taxon>Bacteria</taxon>
        <taxon>Pseudomonadati</taxon>
        <taxon>Bacteroidota</taxon>
        <taxon>Bacteroidia</taxon>
        <taxon>Bacteroidales</taxon>
        <taxon>Porphyromonadaceae</taxon>
        <taxon>Porphyromonas</taxon>
    </lineage>
</organism>
<dbReference type="EMBL" id="JRFA01000002">
    <property type="protein sequence ID" value="KGN76291.1"/>
    <property type="molecule type" value="Genomic_DNA"/>
</dbReference>
<dbReference type="GO" id="GO:0006352">
    <property type="term" value="P:DNA-templated transcription initiation"/>
    <property type="evidence" value="ECO:0007669"/>
    <property type="project" value="InterPro"/>
</dbReference>
<evidence type="ECO:0000256" key="4">
    <source>
        <dbReference type="ARBA" id="ARBA00023163"/>
    </source>
</evidence>
<evidence type="ECO:0000313" key="7">
    <source>
        <dbReference type="EMBL" id="KGN76291.1"/>
    </source>
</evidence>
<keyword evidence="2" id="KW-0805">Transcription regulation</keyword>
<dbReference type="Pfam" id="PF04542">
    <property type="entry name" value="Sigma70_r2"/>
    <property type="match status" value="1"/>
</dbReference>
<protein>
    <submittedName>
        <fullName evidence="7">Membrane protein</fullName>
    </submittedName>
</protein>
<evidence type="ECO:0000313" key="8">
    <source>
        <dbReference type="Proteomes" id="UP000030103"/>
    </source>
</evidence>
<dbReference type="PANTHER" id="PTHR43133">
    <property type="entry name" value="RNA POLYMERASE ECF-TYPE SIGMA FACTO"/>
    <property type="match status" value="1"/>
</dbReference>
<dbReference type="AlphaFoldDB" id="A0A0A2EBM6"/>
<dbReference type="InterPro" id="IPR039425">
    <property type="entry name" value="RNA_pol_sigma-70-like"/>
</dbReference>
<dbReference type="eggNOG" id="COG1595">
    <property type="taxonomic scope" value="Bacteria"/>
</dbReference>
<dbReference type="SUPFAM" id="SSF88659">
    <property type="entry name" value="Sigma3 and sigma4 domains of RNA polymerase sigma factors"/>
    <property type="match status" value="1"/>
</dbReference>
<dbReference type="GO" id="GO:0016987">
    <property type="term" value="F:sigma factor activity"/>
    <property type="evidence" value="ECO:0007669"/>
    <property type="project" value="UniProtKB-KW"/>
</dbReference>
<proteinExistence type="inferred from homology"/>
<comment type="similarity">
    <text evidence="1">Belongs to the sigma-70 factor family. ECF subfamily.</text>
</comment>
<accession>A0A0A2EBM6</accession>
<comment type="caution">
    <text evidence="7">The sequence shown here is derived from an EMBL/GenBank/DDBJ whole genome shotgun (WGS) entry which is preliminary data.</text>
</comment>
<dbReference type="InterPro" id="IPR013324">
    <property type="entry name" value="RNA_pol_sigma_r3/r4-like"/>
</dbReference>
<keyword evidence="3" id="KW-0731">Sigma factor</keyword>
<evidence type="ECO:0000259" key="5">
    <source>
        <dbReference type="Pfam" id="PF04542"/>
    </source>
</evidence>
<dbReference type="InterPro" id="IPR013249">
    <property type="entry name" value="RNA_pol_sigma70_r4_t2"/>
</dbReference>
<gene>
    <name evidence="7" type="ORF">HQ47_00395</name>
</gene>
<dbReference type="Proteomes" id="UP000030103">
    <property type="component" value="Unassembled WGS sequence"/>
</dbReference>
<sequence length="183" mass="21854">MKSEHKELNKWIELYTEPLLNRAKSLIADKEDAMDIVQEVFISASSAFHAFERKSTPLTWLYNILRNKVADFYRERYRRPQTVSMSSFFDESGSWTDHSVLSDWSEDFNEPKEQEALTDTLDKCLELLPPKWRITVKLYYLQDKKTEEVCQESGITTTNLWKILQRSRMQLRKCLELNWFDKL</sequence>
<dbReference type="InterPro" id="IPR036388">
    <property type="entry name" value="WH-like_DNA-bd_sf"/>
</dbReference>
<name>A0A0A2EBM6_9PORP</name>
<dbReference type="InterPro" id="IPR013325">
    <property type="entry name" value="RNA_pol_sigma_r2"/>
</dbReference>
<evidence type="ECO:0000256" key="3">
    <source>
        <dbReference type="ARBA" id="ARBA00023082"/>
    </source>
</evidence>
<dbReference type="GO" id="GO:0003677">
    <property type="term" value="F:DNA binding"/>
    <property type="evidence" value="ECO:0007669"/>
    <property type="project" value="InterPro"/>
</dbReference>
<feature type="domain" description="RNA polymerase sigma factor 70 region 4 type 2" evidence="6">
    <location>
        <begin position="120"/>
        <end position="171"/>
    </location>
</feature>
<dbReference type="PANTHER" id="PTHR43133:SF51">
    <property type="entry name" value="RNA POLYMERASE SIGMA FACTOR"/>
    <property type="match status" value="1"/>
</dbReference>
<keyword evidence="8" id="KW-1185">Reference proteome</keyword>
<dbReference type="Gene3D" id="1.10.10.10">
    <property type="entry name" value="Winged helix-like DNA-binding domain superfamily/Winged helix DNA-binding domain"/>
    <property type="match status" value="1"/>
</dbReference>
<dbReference type="InterPro" id="IPR014284">
    <property type="entry name" value="RNA_pol_sigma-70_dom"/>
</dbReference>
<dbReference type="NCBIfam" id="TIGR02937">
    <property type="entry name" value="sigma70-ECF"/>
    <property type="match status" value="1"/>
</dbReference>
<dbReference type="Gene3D" id="1.10.1740.10">
    <property type="match status" value="1"/>
</dbReference>
<dbReference type="RefSeq" id="WP_036872525.1">
    <property type="nucleotide sequence ID" value="NZ_JBGYTE010000042.1"/>
</dbReference>
<dbReference type="STRING" id="28115.HQ47_00395"/>
<evidence type="ECO:0000256" key="1">
    <source>
        <dbReference type="ARBA" id="ARBA00010641"/>
    </source>
</evidence>
<dbReference type="OrthoDB" id="9782108at2"/>
<feature type="domain" description="RNA polymerase sigma-70 region 2" evidence="5">
    <location>
        <begin position="12"/>
        <end position="78"/>
    </location>
</feature>
<dbReference type="Pfam" id="PF08281">
    <property type="entry name" value="Sigma70_r4_2"/>
    <property type="match status" value="1"/>
</dbReference>
<keyword evidence="4" id="KW-0804">Transcription</keyword>
<evidence type="ECO:0000256" key="2">
    <source>
        <dbReference type="ARBA" id="ARBA00023015"/>
    </source>
</evidence>
<dbReference type="InterPro" id="IPR007627">
    <property type="entry name" value="RNA_pol_sigma70_r2"/>
</dbReference>
<dbReference type="SUPFAM" id="SSF88946">
    <property type="entry name" value="Sigma2 domain of RNA polymerase sigma factors"/>
    <property type="match status" value="1"/>
</dbReference>
<evidence type="ECO:0000259" key="6">
    <source>
        <dbReference type="Pfam" id="PF08281"/>
    </source>
</evidence>
<reference evidence="7 8" key="1">
    <citation type="submission" date="2014-09" db="EMBL/GenBank/DDBJ databases">
        <title>Draft Genome Sequence of Porphyromonas macacae COT-192_OH2859.</title>
        <authorList>
            <person name="Wallis C."/>
            <person name="Deusch O."/>
            <person name="O'Flynn C."/>
            <person name="Davis I."/>
            <person name="Horsfall A."/>
            <person name="Kirkwood N."/>
            <person name="Harris S."/>
            <person name="Eisen J.A."/>
            <person name="Coil D.A."/>
            <person name="Darling A.E."/>
            <person name="Jospin G."/>
            <person name="Alexiev A."/>
        </authorList>
    </citation>
    <scope>NUCLEOTIDE SEQUENCE [LARGE SCALE GENOMIC DNA]</scope>
    <source>
        <strain evidence="8">COT-192 OH2859</strain>
    </source>
</reference>